<name>A0A9W6K8U3_9PSED</name>
<evidence type="ECO:0000313" key="2">
    <source>
        <dbReference type="Proteomes" id="UP001143328"/>
    </source>
</evidence>
<accession>A0A9W6K8U3</accession>
<gene>
    <name evidence="1" type="ORF">GCM10017655_32560</name>
</gene>
<dbReference type="Proteomes" id="UP001143328">
    <property type="component" value="Unassembled WGS sequence"/>
</dbReference>
<proteinExistence type="predicted"/>
<dbReference type="EMBL" id="BSFN01000009">
    <property type="protein sequence ID" value="GLK90194.1"/>
    <property type="molecule type" value="Genomic_DNA"/>
</dbReference>
<organism evidence="1 2">
    <name type="scientific">Pseudomonas turukhanskensis</name>
    <dbReference type="NCBI Taxonomy" id="1806536"/>
    <lineage>
        <taxon>Bacteria</taxon>
        <taxon>Pseudomonadati</taxon>
        <taxon>Pseudomonadota</taxon>
        <taxon>Gammaproteobacteria</taxon>
        <taxon>Pseudomonadales</taxon>
        <taxon>Pseudomonadaceae</taxon>
        <taxon>Pseudomonas</taxon>
    </lineage>
</organism>
<comment type="caution">
    <text evidence="1">The sequence shown here is derived from an EMBL/GenBank/DDBJ whole genome shotgun (WGS) entry which is preliminary data.</text>
</comment>
<protein>
    <submittedName>
        <fullName evidence="1">Uncharacterized protein</fullName>
    </submittedName>
</protein>
<sequence length="60" mass="6644">MDAAPDLAQPFCASAERESSYMLPQLLWAPECAQATMPTGTWRETWARLRPALARLGGHN</sequence>
<dbReference type="AlphaFoldDB" id="A0A9W6K8U3"/>
<reference evidence="1" key="2">
    <citation type="submission" date="2023-01" db="EMBL/GenBank/DDBJ databases">
        <authorList>
            <person name="Sun Q."/>
            <person name="Evtushenko L."/>
        </authorList>
    </citation>
    <scope>NUCLEOTIDE SEQUENCE</scope>
    <source>
        <strain evidence="1">VKM B-2935</strain>
    </source>
</reference>
<reference evidence="1" key="1">
    <citation type="journal article" date="2014" name="Int. J. Syst. Evol. Microbiol.">
        <title>Complete genome sequence of Corynebacterium casei LMG S-19264T (=DSM 44701T), isolated from a smear-ripened cheese.</title>
        <authorList>
            <consortium name="US DOE Joint Genome Institute (JGI-PGF)"/>
            <person name="Walter F."/>
            <person name="Albersmeier A."/>
            <person name="Kalinowski J."/>
            <person name="Ruckert C."/>
        </authorList>
    </citation>
    <scope>NUCLEOTIDE SEQUENCE</scope>
    <source>
        <strain evidence="1">VKM B-2935</strain>
    </source>
</reference>
<evidence type="ECO:0000313" key="1">
    <source>
        <dbReference type="EMBL" id="GLK90194.1"/>
    </source>
</evidence>
<keyword evidence="2" id="KW-1185">Reference proteome</keyword>